<protein>
    <submittedName>
        <fullName evidence="1">Uncharacterized protein</fullName>
    </submittedName>
</protein>
<reference evidence="1" key="2">
    <citation type="journal article" date="2007" name="Science">
        <title>Draft genome sequence of the sexually transmitted pathogen Trichomonas vaginalis.</title>
        <authorList>
            <person name="Carlton J.M."/>
            <person name="Hirt R.P."/>
            <person name="Silva J.C."/>
            <person name="Delcher A.L."/>
            <person name="Schatz M."/>
            <person name="Zhao Q."/>
            <person name="Wortman J.R."/>
            <person name="Bidwell S.L."/>
            <person name="Alsmark U.C.M."/>
            <person name="Besteiro S."/>
            <person name="Sicheritz-Ponten T."/>
            <person name="Noel C.J."/>
            <person name="Dacks J.B."/>
            <person name="Foster P.G."/>
            <person name="Simillion C."/>
            <person name="Van de Peer Y."/>
            <person name="Miranda-Saavedra D."/>
            <person name="Barton G.J."/>
            <person name="Westrop G.D."/>
            <person name="Mueller S."/>
            <person name="Dessi D."/>
            <person name="Fiori P.L."/>
            <person name="Ren Q."/>
            <person name="Paulsen I."/>
            <person name="Zhang H."/>
            <person name="Bastida-Corcuera F.D."/>
            <person name="Simoes-Barbosa A."/>
            <person name="Brown M.T."/>
            <person name="Hayes R.D."/>
            <person name="Mukherjee M."/>
            <person name="Okumura C.Y."/>
            <person name="Schneider R."/>
            <person name="Smith A.J."/>
            <person name="Vanacova S."/>
            <person name="Villalvazo M."/>
            <person name="Haas B.J."/>
            <person name="Pertea M."/>
            <person name="Feldblyum T.V."/>
            <person name="Utterback T.R."/>
            <person name="Shu C.L."/>
            <person name="Osoegawa K."/>
            <person name="de Jong P.J."/>
            <person name="Hrdy I."/>
            <person name="Horvathova L."/>
            <person name="Zubacova Z."/>
            <person name="Dolezal P."/>
            <person name="Malik S.B."/>
            <person name="Logsdon J.M. Jr."/>
            <person name="Henze K."/>
            <person name="Gupta A."/>
            <person name="Wang C.C."/>
            <person name="Dunne R.L."/>
            <person name="Upcroft J.A."/>
            <person name="Upcroft P."/>
            <person name="White O."/>
            <person name="Salzberg S.L."/>
            <person name="Tang P."/>
            <person name="Chiu C.-H."/>
            <person name="Lee Y.-S."/>
            <person name="Embley T.M."/>
            <person name="Coombs G.H."/>
            <person name="Mottram J.C."/>
            <person name="Tachezy J."/>
            <person name="Fraser-Liggett C.M."/>
            <person name="Johnson P.J."/>
        </authorList>
    </citation>
    <scope>NUCLEOTIDE SEQUENCE [LARGE SCALE GENOMIC DNA]</scope>
    <source>
        <strain evidence="1">G3</strain>
    </source>
</reference>
<evidence type="ECO:0000313" key="2">
    <source>
        <dbReference type="Proteomes" id="UP000001542"/>
    </source>
</evidence>
<accession>A2DQ12</accession>
<dbReference type="VEuPathDB" id="TrichDB:TVAGG3_0384560"/>
<dbReference type="AlphaFoldDB" id="A2DQ12"/>
<reference evidence="1" key="1">
    <citation type="submission" date="2006-10" db="EMBL/GenBank/DDBJ databases">
        <authorList>
            <person name="Amadeo P."/>
            <person name="Zhao Q."/>
            <person name="Wortman J."/>
            <person name="Fraser-Liggett C."/>
            <person name="Carlton J."/>
        </authorList>
    </citation>
    <scope>NUCLEOTIDE SEQUENCE</scope>
    <source>
        <strain evidence="1">G3</strain>
    </source>
</reference>
<dbReference type="Proteomes" id="UP000001542">
    <property type="component" value="Unassembled WGS sequence"/>
</dbReference>
<dbReference type="VEuPathDB" id="TrichDB:TVAG_493810"/>
<dbReference type="EMBL" id="DS113230">
    <property type="protein sequence ID" value="EAY17439.1"/>
    <property type="molecule type" value="Genomic_DNA"/>
</dbReference>
<organism evidence="1 2">
    <name type="scientific">Trichomonas vaginalis (strain ATCC PRA-98 / G3)</name>
    <dbReference type="NCBI Taxonomy" id="412133"/>
    <lineage>
        <taxon>Eukaryota</taxon>
        <taxon>Metamonada</taxon>
        <taxon>Parabasalia</taxon>
        <taxon>Trichomonadida</taxon>
        <taxon>Trichomonadidae</taxon>
        <taxon>Trichomonas</taxon>
    </lineage>
</organism>
<gene>
    <name evidence="1" type="ORF">TVAG_493810</name>
</gene>
<name>A2DQ12_TRIV3</name>
<sequence>MKSFDIPSFIAVNPSLKSDGFIKFSNKYNSFEYTVDKSNRKFNVNYYFDFGNINIVHANQFMSIKLTPYIHEDTKFNIAIENNGVMKLKSDLTQKVNFKSSVLSIQGRYSPYELAMAFAYTISGKDYTFTASYDKEINATLKYYRPHFSTDTKFSISDFKTSTFFKFNIFRVGINHGVEEDGLIFGMAPEKVHTFLRLHPVVAIDAETKKKMITTQWSALCQYQVKPNLNLICKVNQDIKHPIVGFTTPSLKAFAQYDQTFKYSFELCI</sequence>
<dbReference type="InParanoid" id="A2DQ12"/>
<evidence type="ECO:0000313" key="1">
    <source>
        <dbReference type="EMBL" id="EAY17439.1"/>
    </source>
</evidence>
<proteinExistence type="predicted"/>
<keyword evidence="2" id="KW-1185">Reference proteome</keyword>
<dbReference type="RefSeq" id="XP_001329574.1">
    <property type="nucleotide sequence ID" value="XM_001329539.1"/>
</dbReference>
<dbReference type="KEGG" id="tva:4775456"/>